<evidence type="ECO:0000256" key="2">
    <source>
        <dbReference type="ARBA" id="ARBA00022737"/>
    </source>
</evidence>
<feature type="compositionally biased region" description="Low complexity" evidence="4">
    <location>
        <begin position="212"/>
        <end position="222"/>
    </location>
</feature>
<dbReference type="Pfam" id="PF00595">
    <property type="entry name" value="PDZ"/>
    <property type="match status" value="2"/>
</dbReference>
<protein>
    <recommendedName>
        <fullName evidence="5">PDZ domain-containing protein</fullName>
    </recommendedName>
</protein>
<evidence type="ECO:0000256" key="1">
    <source>
        <dbReference type="ARBA" id="ARBA00004316"/>
    </source>
</evidence>
<feature type="compositionally biased region" description="Polar residues" evidence="4">
    <location>
        <begin position="132"/>
        <end position="145"/>
    </location>
</feature>
<dbReference type="SMART" id="SM00228">
    <property type="entry name" value="PDZ"/>
    <property type="match status" value="2"/>
</dbReference>
<dbReference type="EMBL" id="CAXITT010000020">
    <property type="protein sequence ID" value="CAL1527657.1"/>
    <property type="molecule type" value="Genomic_DNA"/>
</dbReference>
<feature type="domain" description="PDZ" evidence="5">
    <location>
        <begin position="30"/>
        <end position="105"/>
    </location>
</feature>
<comment type="subcellular location">
    <subcellularLocation>
        <location evidence="1">Cell projection</location>
    </subcellularLocation>
</comment>
<evidence type="ECO:0000259" key="5">
    <source>
        <dbReference type="PROSITE" id="PS50106"/>
    </source>
</evidence>
<sequence>EITDQVKWEYVNQLVEDGRDDEVKRSGPKDIKIFVDSTGYSSIGCTILSESGPAARYPGIYVEKVHPGSIAEEVGLEPGDQIVEVNDTSFRNITWKEAVLALKSSRQLNMVIRKKTGSQLLQRLTSANRRESVISSMTSLPNRSSVDYGAPPLQDRRESISSPTRSIPSPSPENEERRNSVWNHNIKLDELKLIQQDLARKRQIEGQTVVLSSSEFSSRRGSNPVPPNARRESAAMLNARRESSSGVSPRRESSSGINPRRESSTGISPRRESTSVSNTRRESGSHLNTLADVHVSISSHVRGLNETLNDFEWISKVPGHVYQLFNLEDLDGRPLKGLIYKKHLDLGVEVEGGIGSPLGGKILIAMVFEGGVAQMSGQMTIGDQLMMINGQSLINVTSQQAELIIQDASQTAREFVEIYYCETTMVNDEDNM</sequence>
<dbReference type="PROSITE" id="PS50106">
    <property type="entry name" value="PDZ"/>
    <property type="match status" value="2"/>
</dbReference>
<dbReference type="Proteomes" id="UP001497497">
    <property type="component" value="Unassembled WGS sequence"/>
</dbReference>
<reference evidence="6 7" key="1">
    <citation type="submission" date="2024-04" db="EMBL/GenBank/DDBJ databases">
        <authorList>
            <consortium name="Genoscope - CEA"/>
            <person name="William W."/>
        </authorList>
    </citation>
    <scope>NUCLEOTIDE SEQUENCE [LARGE SCALE GENOMIC DNA]</scope>
</reference>
<dbReference type="GO" id="GO:0005929">
    <property type="term" value="C:cilium"/>
    <property type="evidence" value="ECO:0007669"/>
    <property type="project" value="TreeGrafter"/>
</dbReference>
<feature type="domain" description="PDZ" evidence="5">
    <location>
        <begin position="346"/>
        <end position="410"/>
    </location>
</feature>
<evidence type="ECO:0000256" key="3">
    <source>
        <dbReference type="ARBA" id="ARBA00023273"/>
    </source>
</evidence>
<dbReference type="Gene3D" id="2.30.42.10">
    <property type="match status" value="2"/>
</dbReference>
<keyword evidence="2" id="KW-0677">Repeat</keyword>
<evidence type="ECO:0000256" key="4">
    <source>
        <dbReference type="SAM" id="MobiDB-lite"/>
    </source>
</evidence>
<keyword evidence="3" id="KW-0966">Cell projection</keyword>
<evidence type="ECO:0000313" key="7">
    <source>
        <dbReference type="Proteomes" id="UP001497497"/>
    </source>
</evidence>
<dbReference type="SUPFAM" id="SSF50156">
    <property type="entry name" value="PDZ domain-like"/>
    <property type="match status" value="2"/>
</dbReference>
<dbReference type="InterPro" id="IPR001478">
    <property type="entry name" value="PDZ"/>
</dbReference>
<feature type="compositionally biased region" description="Basic and acidic residues" evidence="4">
    <location>
        <begin position="229"/>
        <end position="284"/>
    </location>
</feature>
<name>A0AAV2H2N8_LYMST</name>
<dbReference type="GO" id="GO:0005886">
    <property type="term" value="C:plasma membrane"/>
    <property type="evidence" value="ECO:0007669"/>
    <property type="project" value="TreeGrafter"/>
</dbReference>
<organism evidence="6 7">
    <name type="scientific">Lymnaea stagnalis</name>
    <name type="common">Great pond snail</name>
    <name type="synonym">Helix stagnalis</name>
    <dbReference type="NCBI Taxonomy" id="6523"/>
    <lineage>
        <taxon>Eukaryota</taxon>
        <taxon>Metazoa</taxon>
        <taxon>Spiralia</taxon>
        <taxon>Lophotrochozoa</taxon>
        <taxon>Mollusca</taxon>
        <taxon>Gastropoda</taxon>
        <taxon>Heterobranchia</taxon>
        <taxon>Euthyneura</taxon>
        <taxon>Panpulmonata</taxon>
        <taxon>Hygrophila</taxon>
        <taxon>Lymnaeoidea</taxon>
        <taxon>Lymnaeidae</taxon>
        <taxon>Lymnaea</taxon>
    </lineage>
</organism>
<feature type="region of interest" description="Disordered" evidence="4">
    <location>
        <begin position="132"/>
        <end position="181"/>
    </location>
</feature>
<dbReference type="AlphaFoldDB" id="A0AAV2H2N8"/>
<dbReference type="PANTHER" id="PTHR23116">
    <property type="entry name" value="PDZ DOMAIN CONTAINING WHIRLIN AND HARMONIN-RELATED"/>
    <property type="match status" value="1"/>
</dbReference>
<evidence type="ECO:0000313" key="6">
    <source>
        <dbReference type="EMBL" id="CAL1527657.1"/>
    </source>
</evidence>
<accession>A0AAV2H2N8</accession>
<gene>
    <name evidence="6" type="ORF">GSLYS_00001827001</name>
</gene>
<proteinExistence type="predicted"/>
<feature type="region of interest" description="Disordered" evidence="4">
    <location>
        <begin position="211"/>
        <end position="287"/>
    </location>
</feature>
<comment type="caution">
    <text evidence="6">The sequence shown here is derived from an EMBL/GenBank/DDBJ whole genome shotgun (WGS) entry which is preliminary data.</text>
</comment>
<feature type="non-terminal residue" evidence="6">
    <location>
        <position position="1"/>
    </location>
</feature>
<dbReference type="GO" id="GO:0032426">
    <property type="term" value="C:stereocilium tip"/>
    <property type="evidence" value="ECO:0007669"/>
    <property type="project" value="TreeGrafter"/>
</dbReference>
<dbReference type="PANTHER" id="PTHR23116:SF36">
    <property type="entry name" value="HARMONIN"/>
    <property type="match status" value="1"/>
</dbReference>
<keyword evidence="7" id="KW-1185">Reference proteome</keyword>
<dbReference type="GO" id="GO:0002142">
    <property type="term" value="C:stereocilia ankle link complex"/>
    <property type="evidence" value="ECO:0007669"/>
    <property type="project" value="TreeGrafter"/>
</dbReference>
<dbReference type="InterPro" id="IPR051844">
    <property type="entry name" value="USH2_Complex_Protein"/>
</dbReference>
<dbReference type="InterPro" id="IPR036034">
    <property type="entry name" value="PDZ_sf"/>
</dbReference>